<dbReference type="PANTHER" id="PTHR30055:SF200">
    <property type="entry name" value="HTH-TYPE TRANSCRIPTIONAL REPRESSOR BDCR"/>
    <property type="match status" value="1"/>
</dbReference>
<evidence type="ECO:0000256" key="1">
    <source>
        <dbReference type="ARBA" id="ARBA00023125"/>
    </source>
</evidence>
<dbReference type="PROSITE" id="PS50977">
    <property type="entry name" value="HTH_TETR_2"/>
    <property type="match status" value="1"/>
</dbReference>
<dbReference type="PRINTS" id="PR00455">
    <property type="entry name" value="HTHTETR"/>
</dbReference>
<dbReference type="EMBL" id="RQZC01000004">
    <property type="protein sequence ID" value="RRD29990.1"/>
    <property type="molecule type" value="Genomic_DNA"/>
</dbReference>
<evidence type="ECO:0000256" key="3">
    <source>
        <dbReference type="SAM" id="MobiDB-lite"/>
    </source>
</evidence>
<organism evidence="5 6">
    <name type="scientific">Actinomyces bowdenii</name>
    <dbReference type="NCBI Taxonomy" id="131109"/>
    <lineage>
        <taxon>Bacteria</taxon>
        <taxon>Bacillati</taxon>
        <taxon>Actinomycetota</taxon>
        <taxon>Actinomycetes</taxon>
        <taxon>Actinomycetales</taxon>
        <taxon>Actinomycetaceae</taxon>
        <taxon>Actinomyces</taxon>
    </lineage>
</organism>
<dbReference type="Proteomes" id="UP000271272">
    <property type="component" value="Unassembled WGS sequence"/>
</dbReference>
<dbReference type="PANTHER" id="PTHR30055">
    <property type="entry name" value="HTH-TYPE TRANSCRIPTIONAL REGULATOR RUTR"/>
    <property type="match status" value="1"/>
</dbReference>
<dbReference type="InterPro" id="IPR049149">
    <property type="entry name" value="TetR/AcrR_C"/>
</dbReference>
<sequence>MPHKPPEPGSPPHTTSSPRTAKPAPQRRTEILDAAQRLFIAKGVQATSVQDILSEVGIAKGTLYYHFSSKEEILTALIARTTDRIVDRARAIAEQPGPAVDRFLAVMASARVDQPERELAEQLHAPGNAEFHVLSIVEMVRHLTPVLTGIVEQGNAEGAFNAPQPRDMIEILLTSAGMLLDDGIFTGEAQEAPRRTMAIVHAAEVLLGCEPGALAPAAAGAGAVRAAGAAPEAVQP</sequence>
<evidence type="ECO:0000313" key="5">
    <source>
        <dbReference type="EMBL" id="RRD29990.1"/>
    </source>
</evidence>
<reference evidence="5 6" key="1">
    <citation type="submission" date="2018-11" db="EMBL/GenBank/DDBJ databases">
        <title>Genomes From Bacteria Associated with the Canine Oral Cavity: a Test Case for Automated Genome-Based Taxonomic Assignment.</title>
        <authorList>
            <person name="Coil D.A."/>
            <person name="Jospin G."/>
            <person name="Darling A.E."/>
            <person name="Wallis C."/>
            <person name="Davis I.J."/>
            <person name="Harris S."/>
            <person name="Eisen J.A."/>
            <person name="Holcombe L.J."/>
            <person name="O'Flynn C."/>
        </authorList>
    </citation>
    <scope>NUCLEOTIDE SEQUENCE [LARGE SCALE GENOMIC DNA]</scope>
    <source>
        <strain evidence="5 6">OH5050</strain>
    </source>
</reference>
<dbReference type="OrthoDB" id="7505659at2"/>
<dbReference type="SUPFAM" id="SSF46689">
    <property type="entry name" value="Homeodomain-like"/>
    <property type="match status" value="1"/>
</dbReference>
<dbReference type="AlphaFoldDB" id="A0A3P1V926"/>
<dbReference type="RefSeq" id="WP_124933349.1">
    <property type="nucleotide sequence ID" value="NZ_RQZC01000004.1"/>
</dbReference>
<dbReference type="PROSITE" id="PS01081">
    <property type="entry name" value="HTH_TETR_1"/>
    <property type="match status" value="1"/>
</dbReference>
<feature type="region of interest" description="Disordered" evidence="3">
    <location>
        <begin position="1"/>
        <end position="26"/>
    </location>
</feature>
<accession>A0A3P1V926</accession>
<comment type="caution">
    <text evidence="5">The sequence shown here is derived from an EMBL/GenBank/DDBJ whole genome shotgun (WGS) entry which is preliminary data.</text>
</comment>
<evidence type="ECO:0000259" key="4">
    <source>
        <dbReference type="PROSITE" id="PS50977"/>
    </source>
</evidence>
<feature type="domain" description="HTH tetR-type" evidence="4">
    <location>
        <begin position="25"/>
        <end position="85"/>
    </location>
</feature>
<dbReference type="Gene3D" id="1.10.357.10">
    <property type="entry name" value="Tetracycline Repressor, domain 2"/>
    <property type="match status" value="1"/>
</dbReference>
<keyword evidence="1 2" id="KW-0238">DNA-binding</keyword>
<evidence type="ECO:0000256" key="2">
    <source>
        <dbReference type="PROSITE-ProRule" id="PRU00335"/>
    </source>
</evidence>
<dbReference type="Pfam" id="PF21303">
    <property type="entry name" value="TetR_C_39"/>
    <property type="match status" value="1"/>
</dbReference>
<proteinExistence type="predicted"/>
<evidence type="ECO:0000313" key="6">
    <source>
        <dbReference type="Proteomes" id="UP000271272"/>
    </source>
</evidence>
<dbReference type="InterPro" id="IPR009057">
    <property type="entry name" value="Homeodomain-like_sf"/>
</dbReference>
<feature type="DNA-binding region" description="H-T-H motif" evidence="2">
    <location>
        <begin position="48"/>
        <end position="67"/>
    </location>
</feature>
<dbReference type="GO" id="GO:0003700">
    <property type="term" value="F:DNA-binding transcription factor activity"/>
    <property type="evidence" value="ECO:0007669"/>
    <property type="project" value="TreeGrafter"/>
</dbReference>
<dbReference type="Pfam" id="PF00440">
    <property type="entry name" value="TetR_N"/>
    <property type="match status" value="1"/>
</dbReference>
<protein>
    <submittedName>
        <fullName evidence="5">TetR/AcrR family transcriptional regulator</fullName>
    </submittedName>
</protein>
<dbReference type="InterPro" id="IPR023772">
    <property type="entry name" value="DNA-bd_HTH_TetR-type_CS"/>
</dbReference>
<dbReference type="GO" id="GO:0000976">
    <property type="term" value="F:transcription cis-regulatory region binding"/>
    <property type="evidence" value="ECO:0007669"/>
    <property type="project" value="TreeGrafter"/>
</dbReference>
<keyword evidence="6" id="KW-1185">Reference proteome</keyword>
<dbReference type="InterPro" id="IPR050109">
    <property type="entry name" value="HTH-type_TetR-like_transc_reg"/>
</dbReference>
<gene>
    <name evidence="5" type="ORF">EII10_04695</name>
</gene>
<dbReference type="InterPro" id="IPR001647">
    <property type="entry name" value="HTH_TetR"/>
</dbReference>
<name>A0A3P1V926_9ACTO</name>